<dbReference type="EMBL" id="CM056810">
    <property type="protein sequence ID" value="KAJ8643644.1"/>
    <property type="molecule type" value="Genomic_DNA"/>
</dbReference>
<protein>
    <submittedName>
        <fullName evidence="1">Uncharacterized protein</fullName>
    </submittedName>
</protein>
<sequence>MLAFTTTSLGRDFKLLNGLELSNIECIIGLEYLLRFKIPSCSVKDGEKTLKSVKGTVKTHKPEELFISGFCLRLLRFRALQTNMEGELREQVAPPIFIHQPLPGRFCEAQTMTKKRDLPWQNNNYHNQHQLLQLHHQQQQQLLLNSGFYQNPKNHWNPNLWNWDSVMFTAKPTTTTDTAASDALRLGTLESEPPKKKGEAHLKPPVSNKMSVDDDGESLALKLGGGSFLPEEPVVRPNKRVRSGSPGGGGSYPMCQVDDCGADLSNAKDYHRRHKVCELHSKTTKALVGQQMQRFCQQCSRFHPLSEFDEGKRSCRRRLAGHNRRRRKTQPEDVSSRLLITGNPENNSGGNMDIINLITVLARLQGNNADKTSNNISIADKDRLIQILSKINSLPASANSTARLPVPGNFDLNISSHNSQVPSEHPSKVNGVSHAPATMDLFAVLSAAVAASSPDALAILSQCRSACSGDDKSKVNCLEQEAGLNVQKKPMPMFPAVGLEKGSNVQPPIEVSESPVQESRQGLPLQLFSSSPEDDSPPKLGSARKYFSSDSSNPMEERSPSSSPPVEQKLFPLHSSAEAKKHVRMSMCREDDVTTESRTSCGWNSTFELFRGSNGRAENGGAVSNLPYQSGYSSSSSDHSPSSSNSGSQDRTGRIIFKLFDKDPSEFPGTLRTQILNWLSHSPSEIESYIRPGCVVLSVYASMPLIAWEELQENLLQHVNSLVRDPGSDFWRTGRFLIHTDRQLASHKDGKIRLSKSWRTWNAPELICVSPLAVVAGKETSLVLRGRNLTVPGTKIHSAYMGGYTSKEISGSPHSGTIYDDSSIVNFDLPGGEPNVFGRCFIEVENCFKGNSFPVIIADATICQELRVLESEFEDDTRLLKCVSEDQIVNFGQPRSRADVLHFLDELGWFFQRKSTPNRPASSGFSSARLKFLFTFSVERDWSALVKALLDIIVEENSGIGCSSRELLETLEEIQILNRAVKRKCRKMVNLLLHYSISSSNDNSRNYLFPPNQAGPGGLTPLHLAACTQDSEDMVDELTNDPQDIGLNCWNSVLDANGKSPYAYALMRNYQSYNQLVARKLIDKRNNQVSVTIGNPEISLDPSWVIAAEPDKPNPLPLQGRSCAQCSSVAMRRFKRMPGSQVPLQRRQTLDFVELEPGLWSPLTPLSCCFSHGKENCQIPTSKEMATIAAADVGPSKMHPVSQDKFSKLPTIFN</sequence>
<keyword evidence="2" id="KW-1185">Reference proteome</keyword>
<gene>
    <name evidence="1" type="ORF">MRB53_005392</name>
</gene>
<proteinExistence type="predicted"/>
<evidence type="ECO:0000313" key="1">
    <source>
        <dbReference type="EMBL" id="KAJ8643644.1"/>
    </source>
</evidence>
<dbReference type="Proteomes" id="UP001234297">
    <property type="component" value="Chromosome 2"/>
</dbReference>
<organism evidence="1 2">
    <name type="scientific">Persea americana</name>
    <name type="common">Avocado</name>
    <dbReference type="NCBI Taxonomy" id="3435"/>
    <lineage>
        <taxon>Eukaryota</taxon>
        <taxon>Viridiplantae</taxon>
        <taxon>Streptophyta</taxon>
        <taxon>Embryophyta</taxon>
        <taxon>Tracheophyta</taxon>
        <taxon>Spermatophyta</taxon>
        <taxon>Magnoliopsida</taxon>
        <taxon>Magnoliidae</taxon>
        <taxon>Laurales</taxon>
        <taxon>Lauraceae</taxon>
        <taxon>Persea</taxon>
    </lineage>
</organism>
<comment type="caution">
    <text evidence="1">The sequence shown here is derived from an EMBL/GenBank/DDBJ whole genome shotgun (WGS) entry which is preliminary data.</text>
</comment>
<name>A0ACC2MD55_PERAE</name>
<accession>A0ACC2MD55</accession>
<evidence type="ECO:0000313" key="2">
    <source>
        <dbReference type="Proteomes" id="UP001234297"/>
    </source>
</evidence>
<reference evidence="1 2" key="1">
    <citation type="journal article" date="2022" name="Hortic Res">
        <title>A haplotype resolved chromosomal level avocado genome allows analysis of novel avocado genes.</title>
        <authorList>
            <person name="Nath O."/>
            <person name="Fletcher S.J."/>
            <person name="Hayward A."/>
            <person name="Shaw L.M."/>
            <person name="Masouleh A.K."/>
            <person name="Furtado A."/>
            <person name="Henry R.J."/>
            <person name="Mitter N."/>
        </authorList>
    </citation>
    <scope>NUCLEOTIDE SEQUENCE [LARGE SCALE GENOMIC DNA]</scope>
    <source>
        <strain evidence="2">cv. Hass</strain>
    </source>
</reference>